<protein>
    <submittedName>
        <fullName evidence="7">ABC transporter permease</fullName>
    </submittedName>
</protein>
<dbReference type="EMBL" id="CP054257">
    <property type="protein sequence ID" value="QTQ11189.1"/>
    <property type="molecule type" value="Genomic_DNA"/>
</dbReference>
<keyword evidence="3 6" id="KW-0812">Transmembrane</keyword>
<proteinExistence type="predicted"/>
<evidence type="ECO:0000313" key="7">
    <source>
        <dbReference type="EMBL" id="QTQ11189.1"/>
    </source>
</evidence>
<dbReference type="PANTHER" id="PTHR47089:SF1">
    <property type="entry name" value="GUANOSINE ABC TRANSPORTER PERMEASE PROTEIN NUPP"/>
    <property type="match status" value="1"/>
</dbReference>
<gene>
    <name evidence="7" type="ORF">HRI96_02650</name>
</gene>
<organism evidence="7 8">
    <name type="scientific">Treponema parvum</name>
    <dbReference type="NCBI Taxonomy" id="138851"/>
    <lineage>
        <taxon>Bacteria</taxon>
        <taxon>Pseudomonadati</taxon>
        <taxon>Spirochaetota</taxon>
        <taxon>Spirochaetia</taxon>
        <taxon>Spirochaetales</taxon>
        <taxon>Treponemataceae</taxon>
        <taxon>Treponema</taxon>
    </lineage>
</organism>
<feature type="transmembrane region" description="Helical" evidence="6">
    <location>
        <begin position="94"/>
        <end position="114"/>
    </location>
</feature>
<evidence type="ECO:0000313" key="8">
    <source>
        <dbReference type="Proteomes" id="UP000671995"/>
    </source>
</evidence>
<evidence type="ECO:0000256" key="4">
    <source>
        <dbReference type="ARBA" id="ARBA00022989"/>
    </source>
</evidence>
<keyword evidence="5 6" id="KW-0472">Membrane</keyword>
<feature type="transmembrane region" description="Helical" evidence="6">
    <location>
        <begin position="202"/>
        <end position="221"/>
    </location>
</feature>
<dbReference type="Proteomes" id="UP000671995">
    <property type="component" value="Chromosome"/>
</dbReference>
<feature type="transmembrane region" description="Helical" evidence="6">
    <location>
        <begin position="120"/>
        <end position="142"/>
    </location>
</feature>
<feature type="transmembrane region" description="Helical" evidence="6">
    <location>
        <begin position="242"/>
        <end position="267"/>
    </location>
</feature>
<feature type="transmembrane region" description="Helical" evidence="6">
    <location>
        <begin position="21"/>
        <end position="46"/>
    </location>
</feature>
<dbReference type="GO" id="GO:0022857">
    <property type="term" value="F:transmembrane transporter activity"/>
    <property type="evidence" value="ECO:0007669"/>
    <property type="project" value="InterPro"/>
</dbReference>
<dbReference type="CDD" id="cd06580">
    <property type="entry name" value="TM_PBP1_transp_TpRbsC_like"/>
    <property type="match status" value="1"/>
</dbReference>
<dbReference type="AlphaFoldDB" id="A0A975ICK6"/>
<keyword evidence="2" id="KW-1003">Cell membrane</keyword>
<dbReference type="GO" id="GO:0005886">
    <property type="term" value="C:plasma membrane"/>
    <property type="evidence" value="ECO:0007669"/>
    <property type="project" value="UniProtKB-SubCell"/>
</dbReference>
<name>A0A975ICK6_9SPIR</name>
<feature type="transmembrane region" description="Helical" evidence="6">
    <location>
        <begin position="149"/>
        <end position="171"/>
    </location>
</feature>
<comment type="subcellular location">
    <subcellularLocation>
        <location evidence="1">Cell membrane</location>
        <topology evidence="1">Multi-pass membrane protein</topology>
    </subcellularLocation>
</comment>
<evidence type="ECO:0000256" key="5">
    <source>
        <dbReference type="ARBA" id="ARBA00023136"/>
    </source>
</evidence>
<evidence type="ECO:0000256" key="6">
    <source>
        <dbReference type="SAM" id="Phobius"/>
    </source>
</evidence>
<dbReference type="PANTHER" id="PTHR47089">
    <property type="entry name" value="ABC TRANSPORTER, PERMEASE PROTEIN"/>
    <property type="match status" value="1"/>
</dbReference>
<evidence type="ECO:0000256" key="3">
    <source>
        <dbReference type="ARBA" id="ARBA00022692"/>
    </source>
</evidence>
<dbReference type="InterPro" id="IPR001851">
    <property type="entry name" value="ABC_transp_permease"/>
</dbReference>
<evidence type="ECO:0000256" key="1">
    <source>
        <dbReference type="ARBA" id="ARBA00004651"/>
    </source>
</evidence>
<dbReference type="Pfam" id="PF02653">
    <property type="entry name" value="BPD_transp_2"/>
    <property type="match status" value="1"/>
</dbReference>
<keyword evidence="4 6" id="KW-1133">Transmembrane helix</keyword>
<dbReference type="RefSeq" id="WP_210117985.1">
    <property type="nucleotide sequence ID" value="NZ_CP054257.1"/>
</dbReference>
<accession>A0A975ICK6</accession>
<evidence type="ECO:0000256" key="2">
    <source>
        <dbReference type="ARBA" id="ARBA00022475"/>
    </source>
</evidence>
<reference evidence="7" key="2">
    <citation type="journal article" date="2021" name="Microbiol. Resour. Announc.">
        <title>Complete Genome Sequences of Three Human Oral Treponema parvum Isolates.</title>
        <authorList>
            <person name="Zeng H."/>
            <person name="Watt R.M."/>
        </authorList>
    </citation>
    <scope>NUCLEOTIDE SEQUENCE</scope>
    <source>
        <strain evidence="7">ATCC 700773</strain>
    </source>
</reference>
<reference evidence="7" key="1">
    <citation type="submission" date="2020-05" db="EMBL/GenBank/DDBJ databases">
        <authorList>
            <person name="Zeng H."/>
            <person name="Chan Y.K."/>
            <person name="Watt R.M."/>
        </authorList>
    </citation>
    <scope>NUCLEOTIDE SEQUENCE</scope>
    <source>
        <strain evidence="7">ATCC 700773</strain>
    </source>
</reference>
<feature type="transmembrane region" description="Helical" evidence="6">
    <location>
        <begin position="66"/>
        <end position="87"/>
    </location>
</feature>
<sequence length="369" mass="40264">MIGFKFKQRQLNPNVLIEQRFNILRTCIAVSISLVIAFVLIISVSNKPGKDMFTFLFGPFTRIDRFALMFEKAIPLLFTGVAVCLMYACGQINLAAEGAFFMGAFVCTPVAFIVGIPAGIHPVLCIIAGGIAGAVICGIPAVMHVKFGVLTVVSSLMINYVAMYLGLYYILNSLRDPTAGYEASYEFMTSARLASFTNLANIHIGLIIGILVVIGGYILMYKSTLGYCLRMIGQNQNFAKYSGIKVGFVIITVQLLAGFIAGAGGAIDMLGMYNRFKYSNLTNHGWDGIMIAVLARNNPKYVPLAVLFLSYIRMSADVLSRTSNVPTEVVKIIQAVVIIFVAAESFLSTWEHREIVKASQKNALPIKEA</sequence>